<comment type="caution">
    <text evidence="1">The sequence shown here is derived from an EMBL/GenBank/DDBJ whole genome shotgun (WGS) entry which is preliminary data.</text>
</comment>
<gene>
    <name evidence="1" type="ORF">S12H4_55384</name>
</gene>
<accession>X1VMY2</accession>
<feature type="non-terminal residue" evidence="1">
    <location>
        <position position="1"/>
    </location>
</feature>
<name>X1VMY2_9ZZZZ</name>
<protein>
    <submittedName>
        <fullName evidence="1">Uncharacterized protein</fullName>
    </submittedName>
</protein>
<reference evidence="1" key="1">
    <citation type="journal article" date="2014" name="Front. Microbiol.">
        <title>High frequency of phylogenetically diverse reductive dehalogenase-homologous genes in deep subseafloor sedimentary metagenomes.</title>
        <authorList>
            <person name="Kawai M."/>
            <person name="Futagami T."/>
            <person name="Toyoda A."/>
            <person name="Takaki Y."/>
            <person name="Nishi S."/>
            <person name="Hori S."/>
            <person name="Arai W."/>
            <person name="Tsubouchi T."/>
            <person name="Morono Y."/>
            <person name="Uchiyama I."/>
            <person name="Ito T."/>
            <person name="Fujiyama A."/>
            <person name="Inagaki F."/>
            <person name="Takami H."/>
        </authorList>
    </citation>
    <scope>NUCLEOTIDE SEQUENCE</scope>
    <source>
        <strain evidence="1">Expedition CK06-06</strain>
    </source>
</reference>
<proteinExistence type="predicted"/>
<evidence type="ECO:0000313" key="1">
    <source>
        <dbReference type="EMBL" id="GAJ21037.1"/>
    </source>
</evidence>
<sequence length="44" mass="5539">QQNLICIKCKRIQNRKSYMKRMTKRIKNQKVYQERKKKALKNDR</sequence>
<dbReference type="EMBL" id="BARW01035525">
    <property type="protein sequence ID" value="GAJ21037.1"/>
    <property type="molecule type" value="Genomic_DNA"/>
</dbReference>
<organism evidence="1">
    <name type="scientific">marine sediment metagenome</name>
    <dbReference type="NCBI Taxonomy" id="412755"/>
    <lineage>
        <taxon>unclassified sequences</taxon>
        <taxon>metagenomes</taxon>
        <taxon>ecological metagenomes</taxon>
    </lineage>
</organism>
<dbReference type="AlphaFoldDB" id="X1VMY2"/>